<evidence type="ECO:0000256" key="5">
    <source>
        <dbReference type="ARBA" id="ARBA00022970"/>
    </source>
</evidence>
<comment type="subcellular location">
    <subcellularLocation>
        <location evidence="1">Mitochondrion membrane</location>
        <topology evidence="1">Multi-pass membrane protein</topology>
    </subcellularLocation>
</comment>
<reference evidence="10" key="1">
    <citation type="submission" date="2025-08" db="UniProtKB">
        <authorList>
            <consortium name="Ensembl"/>
        </authorList>
    </citation>
    <scope>IDENTIFICATION</scope>
</reference>
<comment type="similarity">
    <text evidence="2">Belongs to the sideroflexin family.</text>
</comment>
<evidence type="ECO:0000256" key="2">
    <source>
        <dbReference type="ARBA" id="ARBA00005974"/>
    </source>
</evidence>
<feature type="transmembrane region" description="Helical" evidence="9">
    <location>
        <begin position="149"/>
        <end position="169"/>
    </location>
</feature>
<dbReference type="GO" id="GO:0005743">
    <property type="term" value="C:mitochondrial inner membrane"/>
    <property type="evidence" value="ECO:0007669"/>
    <property type="project" value="TreeGrafter"/>
</dbReference>
<dbReference type="PANTHER" id="PTHR11153:SF3">
    <property type="entry name" value="SIDEROFLEXIN-4"/>
    <property type="match status" value="1"/>
</dbReference>
<keyword evidence="3" id="KW-0813">Transport</keyword>
<dbReference type="InterPro" id="IPR004686">
    <property type="entry name" value="Mtc"/>
</dbReference>
<keyword evidence="7" id="KW-0496">Mitochondrion</keyword>
<evidence type="ECO:0000313" key="10">
    <source>
        <dbReference type="Ensembl" id="ENSCABP00000012932.1"/>
    </source>
</evidence>
<dbReference type="GeneID" id="116825072"/>
<evidence type="ECO:0000256" key="8">
    <source>
        <dbReference type="ARBA" id="ARBA00023136"/>
    </source>
</evidence>
<dbReference type="Proteomes" id="UP000694404">
    <property type="component" value="Unplaced"/>
</dbReference>
<evidence type="ECO:0000256" key="1">
    <source>
        <dbReference type="ARBA" id="ARBA00004225"/>
    </source>
</evidence>
<dbReference type="RefSeq" id="XP_032636662.1">
    <property type="nucleotide sequence ID" value="XM_032780771.2"/>
</dbReference>
<keyword evidence="6 9" id="KW-1133">Transmembrane helix</keyword>
<keyword evidence="8 9" id="KW-0472">Membrane</keyword>
<evidence type="ECO:0000256" key="7">
    <source>
        <dbReference type="ARBA" id="ARBA00023128"/>
    </source>
</evidence>
<evidence type="ECO:0000256" key="4">
    <source>
        <dbReference type="ARBA" id="ARBA00022692"/>
    </source>
</evidence>
<evidence type="ECO:0000256" key="3">
    <source>
        <dbReference type="ARBA" id="ARBA00022448"/>
    </source>
</evidence>
<dbReference type="OMA" id="NVRFWIA"/>
<dbReference type="KEGG" id="cabi:116825072"/>
<organism evidence="10 11">
    <name type="scientific">Chelonoidis abingdonii</name>
    <name type="common">Abingdon island giant tortoise</name>
    <name type="synonym">Testudo abingdonii</name>
    <dbReference type="NCBI Taxonomy" id="106734"/>
    <lineage>
        <taxon>Eukaryota</taxon>
        <taxon>Metazoa</taxon>
        <taxon>Chordata</taxon>
        <taxon>Craniata</taxon>
        <taxon>Vertebrata</taxon>
        <taxon>Euteleostomi</taxon>
        <taxon>Archelosauria</taxon>
        <taxon>Testudinata</taxon>
        <taxon>Testudines</taxon>
        <taxon>Cryptodira</taxon>
        <taxon>Durocryptodira</taxon>
        <taxon>Testudinoidea</taxon>
        <taxon>Testudinidae</taxon>
        <taxon>Chelonoidis</taxon>
    </lineage>
</organism>
<dbReference type="GO" id="GO:0006865">
    <property type="term" value="P:amino acid transport"/>
    <property type="evidence" value="ECO:0007669"/>
    <property type="project" value="UniProtKB-KW"/>
</dbReference>
<dbReference type="GO" id="GO:0005654">
    <property type="term" value="C:nucleoplasm"/>
    <property type="evidence" value="ECO:0007669"/>
    <property type="project" value="Ensembl"/>
</dbReference>
<keyword evidence="11" id="KW-1185">Reference proteome</keyword>
<feature type="transmembrane region" description="Helical" evidence="9">
    <location>
        <begin position="181"/>
        <end position="203"/>
    </location>
</feature>
<protein>
    <submittedName>
        <fullName evidence="10">Sideroflexin 4</fullName>
    </submittedName>
</protein>
<evidence type="ECO:0000313" key="11">
    <source>
        <dbReference type="Proteomes" id="UP000694404"/>
    </source>
</evidence>
<keyword evidence="5" id="KW-0029">Amino-acid transport</keyword>
<evidence type="ECO:0000256" key="6">
    <source>
        <dbReference type="ARBA" id="ARBA00022989"/>
    </source>
</evidence>
<proteinExistence type="inferred from homology"/>
<reference evidence="10" key="2">
    <citation type="submission" date="2025-09" db="UniProtKB">
        <authorList>
            <consortium name="Ensembl"/>
        </authorList>
    </citation>
    <scope>IDENTIFICATION</scope>
</reference>
<evidence type="ECO:0000256" key="9">
    <source>
        <dbReference type="SAM" id="Phobius"/>
    </source>
</evidence>
<keyword evidence="4 9" id="KW-0812">Transmembrane</keyword>
<feature type="transmembrane region" description="Helical" evidence="9">
    <location>
        <begin position="237"/>
        <end position="258"/>
    </location>
</feature>
<dbReference type="CTD" id="119559"/>
<dbReference type="GeneTree" id="ENSGT01030000234641"/>
<name>A0A8C0GTM8_CHEAB</name>
<gene>
    <name evidence="10" type="primary">SFXN4</name>
</gene>
<accession>A0A8C0GTM8</accession>
<dbReference type="Pfam" id="PF03820">
    <property type="entry name" value="SFXNs"/>
    <property type="match status" value="1"/>
</dbReference>
<dbReference type="Ensembl" id="ENSCABT00000014179.1">
    <property type="protein sequence ID" value="ENSCABP00000012932.1"/>
    <property type="gene ID" value="ENSCABG00000009684.1"/>
</dbReference>
<dbReference type="GO" id="GO:0015075">
    <property type="term" value="F:monoatomic ion transmembrane transporter activity"/>
    <property type="evidence" value="ECO:0007669"/>
    <property type="project" value="InterPro"/>
</dbReference>
<feature type="transmembrane region" description="Helical" evidence="9">
    <location>
        <begin position="270"/>
        <end position="294"/>
    </location>
</feature>
<dbReference type="PANTHER" id="PTHR11153">
    <property type="entry name" value="SIDEROFLEXIN"/>
    <property type="match status" value="1"/>
</dbReference>
<dbReference type="GO" id="GO:1990542">
    <property type="term" value="P:mitochondrial transmembrane transport"/>
    <property type="evidence" value="ECO:0007669"/>
    <property type="project" value="TreeGrafter"/>
</dbReference>
<sequence length="324" mass="35990">MDVNLQFWSTEGRSFFQRFLHWTDILDPTVLLKSNEEIEKSRLLLQTSAQTLQEPLRDKTVNEAWKLSLSSVHPGTGEIIPRVFRPPAFLPLATPLFFASLLPHGGAKQAFIWQFLFHTYTAGFTIANGNATAKAEETALPQKLPQKQLLMCTGAVSYAAFMGAVPHYIGSQSRLSGPMQVFFRKILPIPLLVYLSAFTVMIVRGTERENGIEVMDKNGKVIGVSQKAGNKAVQDTALSRAALFGTAGIISDSLLYFVKRTNFLLRNPHALTPLRVLMTVSTLGALLPVSFSVFPQLGEIKRDDLEKEILSSTEETELFYNRGV</sequence>
<dbReference type="AlphaFoldDB" id="A0A8C0GTM8"/>